<evidence type="ECO:0000313" key="12">
    <source>
        <dbReference type="EMBL" id="PHH62710.1"/>
    </source>
</evidence>
<evidence type="ECO:0000256" key="1">
    <source>
        <dbReference type="ARBA" id="ARBA00003195"/>
    </source>
</evidence>
<evidence type="ECO:0000256" key="2">
    <source>
        <dbReference type="ARBA" id="ARBA00004298"/>
    </source>
</evidence>
<evidence type="ECO:0000256" key="11">
    <source>
        <dbReference type="ARBA" id="ARBA00023136"/>
    </source>
</evidence>
<dbReference type="GO" id="GO:0022900">
    <property type="term" value="P:electron transport chain"/>
    <property type="evidence" value="ECO:0007669"/>
    <property type="project" value="InterPro"/>
</dbReference>
<dbReference type="AlphaFoldDB" id="A0A2C5Y5K0"/>
<dbReference type="GO" id="GO:0005743">
    <property type="term" value="C:mitochondrial inner membrane"/>
    <property type="evidence" value="ECO:0007669"/>
    <property type="project" value="UniProtKB-SubCell"/>
</dbReference>
<evidence type="ECO:0000256" key="4">
    <source>
        <dbReference type="ARBA" id="ARBA00022448"/>
    </source>
</evidence>
<evidence type="ECO:0000256" key="6">
    <source>
        <dbReference type="ARBA" id="ARBA00022692"/>
    </source>
</evidence>
<evidence type="ECO:0000256" key="8">
    <source>
        <dbReference type="ARBA" id="ARBA00022982"/>
    </source>
</evidence>
<protein>
    <recommendedName>
        <fullName evidence="14">NADH-ubiquinone oxidoreductase B12 subunit</fullName>
    </recommendedName>
</protein>
<comment type="similarity">
    <text evidence="3">Belongs to the complex I NDUFB3 subunit family.</text>
</comment>
<organism evidence="12 13">
    <name type="scientific">Ophiocordyceps australis</name>
    <dbReference type="NCBI Taxonomy" id="1399860"/>
    <lineage>
        <taxon>Eukaryota</taxon>
        <taxon>Fungi</taxon>
        <taxon>Dikarya</taxon>
        <taxon>Ascomycota</taxon>
        <taxon>Pezizomycotina</taxon>
        <taxon>Sordariomycetes</taxon>
        <taxon>Hypocreomycetidae</taxon>
        <taxon>Hypocreales</taxon>
        <taxon>Ophiocordycipitaceae</taxon>
        <taxon>Ophiocordyceps</taxon>
    </lineage>
</organism>
<sequence>MIPTRIMRAAKGSKPNLTGFNLRDFRASGGIKRYDPWGRAEAWRSEGHFSRYNRFKNALPGLGIGSAAFAVYCAYEHFFLQDQHHHGQEDEAQEGSH</sequence>
<proteinExistence type="inferred from homology"/>
<keyword evidence="10" id="KW-0496">Mitochondrion</keyword>
<name>A0A2C5Y5K0_9HYPO</name>
<evidence type="ECO:0000256" key="10">
    <source>
        <dbReference type="ARBA" id="ARBA00023128"/>
    </source>
</evidence>
<dbReference type="GO" id="GO:0032981">
    <property type="term" value="P:mitochondrial respiratory chain complex I assembly"/>
    <property type="evidence" value="ECO:0007669"/>
    <property type="project" value="TreeGrafter"/>
</dbReference>
<comment type="function">
    <text evidence="1">Accessory subunit of the mitochondrial membrane respiratory chain NADH dehydrogenase (Complex I), that is believed not to be involved in catalysis. Complex I functions in the transfer of electrons from NADH to the respiratory chain. The immediate electron acceptor for the enzyme is believed to be ubiquinone.</text>
</comment>
<dbReference type="STRING" id="1399860.A0A2C5Y5K0"/>
<comment type="subcellular location">
    <subcellularLocation>
        <location evidence="2">Mitochondrion inner membrane</location>
        <topology evidence="2">Single-pass membrane protein</topology>
        <orientation evidence="2">Matrix side</orientation>
    </subcellularLocation>
</comment>
<evidence type="ECO:0008006" key="14">
    <source>
        <dbReference type="Google" id="ProtNLM"/>
    </source>
</evidence>
<dbReference type="PANTHER" id="PTHR15082">
    <property type="entry name" value="NADH-UBIQUINONE OXIDOREDUCTASE B12 SUBUNIT"/>
    <property type="match status" value="1"/>
</dbReference>
<dbReference type="PANTHER" id="PTHR15082:SF2">
    <property type="entry name" value="NADH DEHYDROGENASE [UBIQUINONE] 1 BETA SUBCOMPLEX SUBUNIT 3"/>
    <property type="match status" value="1"/>
</dbReference>
<comment type="caution">
    <text evidence="12">The sequence shown here is derived from an EMBL/GenBank/DDBJ whole genome shotgun (WGS) entry which is preliminary data.</text>
</comment>
<keyword evidence="7" id="KW-0999">Mitochondrion inner membrane</keyword>
<keyword evidence="6" id="KW-0812">Transmembrane</keyword>
<evidence type="ECO:0000313" key="13">
    <source>
        <dbReference type="Proteomes" id="UP000226192"/>
    </source>
</evidence>
<dbReference type="EMBL" id="NJET01000065">
    <property type="protein sequence ID" value="PHH62710.1"/>
    <property type="molecule type" value="Genomic_DNA"/>
</dbReference>
<dbReference type="Proteomes" id="UP000226192">
    <property type="component" value="Unassembled WGS sequence"/>
</dbReference>
<evidence type="ECO:0000256" key="7">
    <source>
        <dbReference type="ARBA" id="ARBA00022792"/>
    </source>
</evidence>
<keyword evidence="8" id="KW-0249">Electron transport</keyword>
<dbReference type="OrthoDB" id="521512at2759"/>
<accession>A0A2C5Y5K0</accession>
<reference evidence="12 13" key="1">
    <citation type="submission" date="2017-06" db="EMBL/GenBank/DDBJ databases">
        <title>Ant-infecting Ophiocordyceps genomes reveal a high diversity of potential behavioral manipulation genes and a possible major role for enterotoxins.</title>
        <authorList>
            <person name="De Bekker C."/>
            <person name="Evans H.C."/>
            <person name="Brachmann A."/>
            <person name="Hughes D.P."/>
        </authorList>
    </citation>
    <scope>NUCLEOTIDE SEQUENCE [LARGE SCALE GENOMIC DNA]</scope>
    <source>
        <strain evidence="12 13">Map64</strain>
    </source>
</reference>
<dbReference type="InterPro" id="IPR012576">
    <property type="entry name" value="NDUFB3"/>
</dbReference>
<dbReference type="Pfam" id="PF08122">
    <property type="entry name" value="NDUF_B12"/>
    <property type="match status" value="1"/>
</dbReference>
<keyword evidence="11" id="KW-0472">Membrane</keyword>
<keyword evidence="4" id="KW-0813">Transport</keyword>
<gene>
    <name evidence="12" type="ORF">CDD81_6779</name>
</gene>
<evidence type="ECO:0000256" key="3">
    <source>
        <dbReference type="ARBA" id="ARBA00005667"/>
    </source>
</evidence>
<evidence type="ECO:0000256" key="9">
    <source>
        <dbReference type="ARBA" id="ARBA00022989"/>
    </source>
</evidence>
<keyword evidence="13" id="KW-1185">Reference proteome</keyword>
<keyword evidence="9" id="KW-1133">Transmembrane helix</keyword>
<evidence type="ECO:0000256" key="5">
    <source>
        <dbReference type="ARBA" id="ARBA00022660"/>
    </source>
</evidence>
<keyword evidence="5" id="KW-0679">Respiratory chain</keyword>